<dbReference type="Gene3D" id="3.10.180.10">
    <property type="entry name" value="2,3-Dihydroxybiphenyl 1,2-Dioxygenase, domain 1"/>
    <property type="match status" value="1"/>
</dbReference>
<dbReference type="Proteomes" id="UP000192472">
    <property type="component" value="Unassembled WGS sequence"/>
</dbReference>
<keyword evidence="2" id="KW-0560">Oxidoreductase</keyword>
<dbReference type="GO" id="GO:0051213">
    <property type="term" value="F:dioxygenase activity"/>
    <property type="evidence" value="ECO:0007669"/>
    <property type="project" value="UniProtKB-KW"/>
</dbReference>
<reference evidence="2 3" key="1">
    <citation type="submission" date="2017-04" db="EMBL/GenBank/DDBJ databases">
        <authorList>
            <person name="Afonso C.L."/>
            <person name="Miller P.J."/>
            <person name="Scott M.A."/>
            <person name="Spackman E."/>
            <person name="Goraichik I."/>
            <person name="Dimitrov K.M."/>
            <person name="Suarez D.L."/>
            <person name="Swayne D.E."/>
        </authorList>
    </citation>
    <scope>NUCLEOTIDE SEQUENCE [LARGE SCALE GENOMIC DNA]</scope>
    <source>
        <strain evidence="2 3">DSM 26133</strain>
    </source>
</reference>
<dbReference type="EMBL" id="FWYF01000001">
    <property type="protein sequence ID" value="SMD31998.1"/>
    <property type="molecule type" value="Genomic_DNA"/>
</dbReference>
<dbReference type="InterPro" id="IPR029068">
    <property type="entry name" value="Glyas_Bleomycin-R_OHBP_Dase"/>
</dbReference>
<dbReference type="Pfam" id="PF00903">
    <property type="entry name" value="Glyoxalase"/>
    <property type="match status" value="1"/>
</dbReference>
<evidence type="ECO:0000313" key="2">
    <source>
        <dbReference type="EMBL" id="SMD31998.1"/>
    </source>
</evidence>
<protein>
    <submittedName>
        <fullName evidence="2">Glyoxalase/Bleomycin resistance protein/Dioxygenase superfamily protein</fullName>
    </submittedName>
</protein>
<dbReference type="PROSITE" id="PS51819">
    <property type="entry name" value="VOC"/>
    <property type="match status" value="1"/>
</dbReference>
<gene>
    <name evidence="2" type="ORF">SAMN04488029_0336</name>
</gene>
<evidence type="ECO:0000259" key="1">
    <source>
        <dbReference type="PROSITE" id="PS51819"/>
    </source>
</evidence>
<dbReference type="InterPro" id="IPR037523">
    <property type="entry name" value="VOC_core"/>
</dbReference>
<dbReference type="AlphaFoldDB" id="A0A1W2G6M3"/>
<dbReference type="InterPro" id="IPR004360">
    <property type="entry name" value="Glyas_Fos-R_dOase_dom"/>
</dbReference>
<dbReference type="STRING" id="692418.SAMN04488029_0336"/>
<accession>A0A1W2G6M3</accession>
<name>A0A1W2G6M3_REIFA</name>
<feature type="domain" description="VOC" evidence="1">
    <location>
        <begin position="1"/>
        <end position="96"/>
    </location>
</feature>
<keyword evidence="2" id="KW-0223">Dioxygenase</keyword>
<organism evidence="2 3">
    <name type="scientific">Reichenbachiella faecimaris</name>
    <dbReference type="NCBI Taxonomy" id="692418"/>
    <lineage>
        <taxon>Bacteria</taxon>
        <taxon>Pseudomonadati</taxon>
        <taxon>Bacteroidota</taxon>
        <taxon>Cytophagia</taxon>
        <taxon>Cytophagales</taxon>
        <taxon>Reichenbachiellaceae</taxon>
        <taxon>Reichenbachiella</taxon>
    </lineage>
</organism>
<proteinExistence type="predicted"/>
<dbReference type="SUPFAM" id="SSF54593">
    <property type="entry name" value="Glyoxalase/Bleomycin resistance protein/Dihydroxybiphenyl dioxygenase"/>
    <property type="match status" value="1"/>
</dbReference>
<keyword evidence="3" id="KW-1185">Reference proteome</keyword>
<evidence type="ECO:0000313" key="3">
    <source>
        <dbReference type="Proteomes" id="UP000192472"/>
    </source>
</evidence>
<sequence>MGFKQANLSNGPANLELIELNSAISLQEVIPNYNAKTKVIGLFKFGFQVDQFDAWIEYLEGQQVQFNGRVVTDDLTNKRMVVILDPDGNRVQLFEK</sequence>